<evidence type="ECO:0000313" key="2">
    <source>
        <dbReference type="Proteomes" id="UP000290848"/>
    </source>
</evidence>
<name>A0A4Q0M2P3_9SPHI</name>
<dbReference type="Pfam" id="PF04390">
    <property type="entry name" value="LptE"/>
    <property type="match status" value="1"/>
</dbReference>
<evidence type="ECO:0000313" key="1">
    <source>
        <dbReference type="EMBL" id="RXF67161.1"/>
    </source>
</evidence>
<dbReference type="AlphaFoldDB" id="A0A4Q0M2P3"/>
<dbReference type="Proteomes" id="UP000290848">
    <property type="component" value="Unassembled WGS sequence"/>
</dbReference>
<sequence length="169" mass="19096">MKIIKQKGLWLILPFLFLSQSCGIYSFSGASIPANMKTVTVQFFENNAPIVVATLSQQFTEALKERIRSQSRLSIVRENGDGIFEGRITDYSIKPAAITGNERAEAMRLTITVSVKFINTLDNELSFEQSFTRYEQLQGSNIQSQEGTAITNINRQLTEDIFNRAFANW</sequence>
<proteinExistence type="predicted"/>
<protein>
    <recommendedName>
        <fullName evidence="3">LptE family protein</fullName>
    </recommendedName>
</protein>
<dbReference type="InterPro" id="IPR007485">
    <property type="entry name" value="LPS_assembly_LptE"/>
</dbReference>
<dbReference type="GO" id="GO:0019867">
    <property type="term" value="C:outer membrane"/>
    <property type="evidence" value="ECO:0007669"/>
    <property type="project" value="InterPro"/>
</dbReference>
<dbReference type="RefSeq" id="WP_128771345.1">
    <property type="nucleotide sequence ID" value="NZ_RXOC01000020.1"/>
</dbReference>
<gene>
    <name evidence="1" type="ORF">EKH83_20540</name>
</gene>
<dbReference type="PROSITE" id="PS51257">
    <property type="entry name" value="PROKAR_LIPOPROTEIN"/>
    <property type="match status" value="1"/>
</dbReference>
<dbReference type="GO" id="GO:0043165">
    <property type="term" value="P:Gram-negative-bacterium-type cell outer membrane assembly"/>
    <property type="evidence" value="ECO:0007669"/>
    <property type="project" value="InterPro"/>
</dbReference>
<comment type="caution">
    <text evidence="1">The sequence shown here is derived from an EMBL/GenBank/DDBJ whole genome shotgun (WGS) entry which is preliminary data.</text>
</comment>
<accession>A0A4Q0M2P3</accession>
<dbReference type="Gene3D" id="3.30.160.150">
    <property type="entry name" value="Lipoprotein like domain"/>
    <property type="match status" value="1"/>
</dbReference>
<evidence type="ECO:0008006" key="3">
    <source>
        <dbReference type="Google" id="ProtNLM"/>
    </source>
</evidence>
<reference evidence="1 2" key="1">
    <citation type="submission" date="2018-12" db="EMBL/GenBank/DDBJ databases">
        <title>The Draft Genome Sequence of the Soil Bacterium Pedobacter tournemirensis R1.</title>
        <authorList>
            <person name="He J."/>
        </authorList>
    </citation>
    <scope>NUCLEOTIDE SEQUENCE [LARGE SCALE GENOMIC DNA]</scope>
    <source>
        <strain evidence="1 2">R1</strain>
    </source>
</reference>
<organism evidence="1 2">
    <name type="scientific">Arcticibacter tournemirensis</name>
    <dbReference type="NCBI Taxonomy" id="699437"/>
    <lineage>
        <taxon>Bacteria</taxon>
        <taxon>Pseudomonadati</taxon>
        <taxon>Bacteroidota</taxon>
        <taxon>Sphingobacteriia</taxon>
        <taxon>Sphingobacteriales</taxon>
        <taxon>Sphingobacteriaceae</taxon>
        <taxon>Arcticibacter</taxon>
    </lineage>
</organism>
<dbReference type="EMBL" id="RXOC01000020">
    <property type="protein sequence ID" value="RXF67161.1"/>
    <property type="molecule type" value="Genomic_DNA"/>
</dbReference>